<keyword evidence="4 7" id="KW-0472">Membrane</keyword>
<dbReference type="InterPro" id="IPR020846">
    <property type="entry name" value="MFS_dom"/>
</dbReference>
<dbReference type="PROSITE" id="PS50850">
    <property type="entry name" value="MFS"/>
    <property type="match status" value="1"/>
</dbReference>
<dbReference type="GeneID" id="28961337"/>
<reference evidence="9" key="2">
    <citation type="journal article" date="2010" name="Nature">
        <title>Comparative genomics reveals mobile pathogenicity chromosomes in Fusarium.</title>
        <authorList>
            <person name="Ma L.J."/>
            <person name="van der Does H.C."/>
            <person name="Borkovich K.A."/>
            <person name="Coleman J.J."/>
            <person name="Daboussi M.J."/>
            <person name="Di Pietro A."/>
            <person name="Dufresne M."/>
            <person name="Freitag M."/>
            <person name="Grabherr M."/>
            <person name="Henrissat B."/>
            <person name="Houterman P.M."/>
            <person name="Kang S."/>
            <person name="Shim W.B."/>
            <person name="Woloshuk C."/>
            <person name="Xie X."/>
            <person name="Xu J.R."/>
            <person name="Antoniw J."/>
            <person name="Baker S.E."/>
            <person name="Bluhm B.H."/>
            <person name="Breakspear A."/>
            <person name="Brown D.W."/>
            <person name="Butchko R.A."/>
            <person name="Chapman S."/>
            <person name="Coulson R."/>
            <person name="Coutinho P.M."/>
            <person name="Danchin E.G."/>
            <person name="Diener A."/>
            <person name="Gale L.R."/>
            <person name="Gardiner D.M."/>
            <person name="Goff S."/>
            <person name="Hammond-Kosack K.E."/>
            <person name="Hilburn K."/>
            <person name="Hua-Van A."/>
            <person name="Jonkers W."/>
            <person name="Kazan K."/>
            <person name="Kodira C.D."/>
            <person name="Koehrsen M."/>
            <person name="Kumar L."/>
            <person name="Lee Y.H."/>
            <person name="Li L."/>
            <person name="Manners J.M."/>
            <person name="Miranda-Saavedra D."/>
            <person name="Mukherjee M."/>
            <person name="Park G."/>
            <person name="Park J."/>
            <person name="Park S.Y."/>
            <person name="Proctor R.H."/>
            <person name="Regev A."/>
            <person name="Ruiz-Roldan M.C."/>
            <person name="Sain D."/>
            <person name="Sakthikumar S."/>
            <person name="Sykes S."/>
            <person name="Schwartz D.C."/>
            <person name="Turgeon B.G."/>
            <person name="Wapinski I."/>
            <person name="Yoder O."/>
            <person name="Young S."/>
            <person name="Zeng Q."/>
            <person name="Zhou S."/>
            <person name="Galagan J."/>
            <person name="Cuomo C.A."/>
            <person name="Kistler H.C."/>
            <person name="Rep M."/>
        </authorList>
    </citation>
    <scope>NUCLEOTIDE SEQUENCE [LARGE SCALE GENOMIC DNA]</scope>
    <source>
        <strain evidence="9">4287</strain>
    </source>
</reference>
<dbReference type="SUPFAM" id="SSF103473">
    <property type="entry name" value="MFS general substrate transporter"/>
    <property type="match status" value="1"/>
</dbReference>
<accession>A0A0J9VMR8</accession>
<dbReference type="InterPro" id="IPR036259">
    <property type="entry name" value="MFS_trans_sf"/>
</dbReference>
<protein>
    <recommendedName>
        <fullName evidence="8">Major facilitator superfamily (MFS) profile domain-containing protein</fullName>
    </recommendedName>
</protein>
<evidence type="ECO:0000256" key="4">
    <source>
        <dbReference type="ARBA" id="ARBA00023136"/>
    </source>
</evidence>
<feature type="transmembrane region" description="Helical" evidence="7">
    <location>
        <begin position="380"/>
        <end position="401"/>
    </location>
</feature>
<evidence type="ECO:0000256" key="2">
    <source>
        <dbReference type="ARBA" id="ARBA00022692"/>
    </source>
</evidence>
<evidence type="ECO:0000259" key="8">
    <source>
        <dbReference type="PROSITE" id="PS50850"/>
    </source>
</evidence>
<feature type="transmembrane region" description="Helical" evidence="7">
    <location>
        <begin position="194"/>
        <end position="219"/>
    </location>
</feature>
<dbReference type="Gene3D" id="1.20.1250.20">
    <property type="entry name" value="MFS general substrate transporter like domains"/>
    <property type="match status" value="1"/>
</dbReference>
<feature type="transmembrane region" description="Helical" evidence="7">
    <location>
        <begin position="293"/>
        <end position="317"/>
    </location>
</feature>
<dbReference type="CDD" id="cd12148">
    <property type="entry name" value="fungal_TF_MHR"/>
    <property type="match status" value="1"/>
</dbReference>
<dbReference type="Pfam" id="PF04082">
    <property type="entry name" value="Fungal_trans"/>
    <property type="match status" value="1"/>
</dbReference>
<feature type="transmembrane region" description="Helical" evidence="7">
    <location>
        <begin position="225"/>
        <end position="250"/>
    </location>
</feature>
<dbReference type="InterPro" id="IPR011701">
    <property type="entry name" value="MFS"/>
</dbReference>
<dbReference type="CDD" id="cd17323">
    <property type="entry name" value="MFS_Tpo1_MDR_like"/>
    <property type="match status" value="1"/>
</dbReference>
<name>A0A0J9VMR8_FUSO4</name>
<dbReference type="GO" id="GO:0008270">
    <property type="term" value="F:zinc ion binding"/>
    <property type="evidence" value="ECO:0007669"/>
    <property type="project" value="InterPro"/>
</dbReference>
<dbReference type="RefSeq" id="XP_018250333.1">
    <property type="nucleotide sequence ID" value="XM_018400926.1"/>
</dbReference>
<reference evidence="9" key="1">
    <citation type="submission" date="2007-04" db="EMBL/GenBank/DDBJ databases">
        <authorList>
            <consortium name="The Broad Institute Genome Sequencing Platform"/>
            <person name="Birren B."/>
            <person name="Lander E."/>
            <person name="Galagan J."/>
            <person name="Nusbaum C."/>
            <person name="Devon K."/>
            <person name="Ma L.-J."/>
            <person name="Jaffe D."/>
            <person name="Butler J."/>
            <person name="Alvarez P."/>
            <person name="Gnerre S."/>
            <person name="Grabherr M."/>
            <person name="Kleber M."/>
            <person name="Mauceli E."/>
            <person name="Brockman W."/>
            <person name="MacCallum I.A."/>
            <person name="Young S."/>
            <person name="LaButti K."/>
            <person name="DeCaprio D."/>
            <person name="Crawford M."/>
            <person name="Koehrsen M."/>
            <person name="Engels R."/>
            <person name="Montgomery P."/>
            <person name="Pearson M."/>
            <person name="Howarth C."/>
            <person name="Larson L."/>
            <person name="White J."/>
            <person name="O'Leary S."/>
            <person name="Kodira C."/>
            <person name="Zeng Q."/>
            <person name="Yandava C."/>
            <person name="Alvarado L."/>
            <person name="Kistler C."/>
            <person name="Shim W.-B."/>
            <person name="Kang S."/>
            <person name="Woloshuk C."/>
        </authorList>
    </citation>
    <scope>NUCLEOTIDE SEQUENCE</scope>
    <source>
        <strain evidence="9">4287</strain>
    </source>
</reference>
<gene>
    <name evidence="9" type="ORF">FOXG_20631</name>
</gene>
<evidence type="ECO:0000256" key="3">
    <source>
        <dbReference type="ARBA" id="ARBA00022989"/>
    </source>
</evidence>
<dbReference type="AlphaFoldDB" id="A0A0J9VMR8"/>
<dbReference type="VEuPathDB" id="FungiDB:FOXG_20631"/>
<evidence type="ECO:0000256" key="1">
    <source>
        <dbReference type="ARBA" id="ARBA00004141"/>
    </source>
</evidence>
<dbReference type="GO" id="GO:0006351">
    <property type="term" value="P:DNA-templated transcription"/>
    <property type="evidence" value="ECO:0007669"/>
    <property type="project" value="InterPro"/>
</dbReference>
<dbReference type="GO" id="GO:0022857">
    <property type="term" value="F:transmembrane transporter activity"/>
    <property type="evidence" value="ECO:0007669"/>
    <property type="project" value="InterPro"/>
</dbReference>
<sequence length="1080" mass="121051">MTSKLDGLSFQDSRTPNHWSEILLQDQLPEAANQDAVLDTFDETFRVEFEDDHDPFSPRNMPLLNKWLIVMVVCTATICVTCTSSIYTTTYTQLERDFSATRISSVLGLSTFVLGIAFGPLLTGPLSEHYGRRLIYLVSWSMFLIWTIPSALAQNMLTLIITRFFNGFFGSAFLSVAGGTVGDIFSRDQLQRPMVLVSLAPFIGPSIGPLLGGFINSYLHWRWTYYLILVWATILLIGVAFVPETFHPIVLKIKARKLRSETGDDRYWASGEQMNKTRWKTVALTLMRPFQLFFLEPMCLCLNLYSATLLGILYLFFGTLPQIFRTNHGMNLWQSGLTFLGIIAGMIVAAATNPVWIRIRFWLLDKHKGTRAYGHSHPEYQLPPAIAGGALIPIGLFWFAWTTQGNVHWLVPVMGSSLFGCGLQRDIYISGRPQTRYLIEFQVKYVTVVDKGRFDVMAKNMIFYEAEGIEQRRETPPDISQYATDTGYLQDAALAISPTNARTPRPLPFQPAAQGTILPTAPSSSGHQTSTAQVNEPVIGHMGRLVADGRQAPMFGGSTTGVHFISQAEQQLQLLHMHKDALPSCAYGLYLHSPWEASVHSPASPVVDIIAQLPPNTIEIVEATIDRWTPLYPIVHKSSTIDAIHGLLSSYQSRGYDVVILYQTLALLALGMIGQKRDCIQQHNHFLCASEPFYMISTTLLERVIGQPCLQSLQGLVITQIYVQLSGRYSTASHISGLATRLAQTLGLHRHSDRFKFDPLETELRRRAWWCQYSLDAFSSAYHGMPRLIRDQDVDTDFPTSVDHNLLSRTHVEFPLPGERSQVDTAISLFKLARIIGRTLEDLYTTTRRRGGVAKIARLQAELNMWERVVLEPELESEPATSVTTKSLEATFLRVVHCVATIHIHRPALSFTTADPQFVSSLKACGQASANLVELLSSSLGTLGTNHATGQVMMGDWPETMLVTLLYPNGIHMLWQAGLTILFTGWKGYPVTVDQDENLIQICVATLREFRRHTDDVGNHIGQCADVLELLCKKVFSELEALPDLEQLQWNIWDWPIASALELVNTLDIIPLDLNLNLYQ</sequence>
<keyword evidence="6" id="KW-0539">Nucleus</keyword>
<dbReference type="PANTHER" id="PTHR23502">
    <property type="entry name" value="MAJOR FACILITATOR SUPERFAMILY"/>
    <property type="match status" value="1"/>
</dbReference>
<dbReference type="OrthoDB" id="10001928at2759"/>
<feature type="domain" description="Major facilitator superfamily (MFS) profile" evidence="8">
    <location>
        <begin position="69"/>
        <end position="596"/>
    </location>
</feature>
<keyword evidence="3 7" id="KW-1133">Transmembrane helix</keyword>
<evidence type="ECO:0000256" key="6">
    <source>
        <dbReference type="ARBA" id="ARBA00023242"/>
    </source>
</evidence>
<dbReference type="GO" id="GO:0003677">
    <property type="term" value="F:DNA binding"/>
    <property type="evidence" value="ECO:0007669"/>
    <property type="project" value="InterPro"/>
</dbReference>
<dbReference type="GO" id="GO:0005886">
    <property type="term" value="C:plasma membrane"/>
    <property type="evidence" value="ECO:0007669"/>
    <property type="project" value="TreeGrafter"/>
</dbReference>
<feature type="transmembrane region" description="Helical" evidence="7">
    <location>
        <begin position="67"/>
        <end position="87"/>
    </location>
</feature>
<evidence type="ECO:0000313" key="10">
    <source>
        <dbReference type="Proteomes" id="UP000009097"/>
    </source>
</evidence>
<dbReference type="InterPro" id="IPR005829">
    <property type="entry name" value="Sugar_transporter_CS"/>
</dbReference>
<feature type="transmembrane region" description="Helical" evidence="7">
    <location>
        <begin position="134"/>
        <end position="152"/>
    </location>
</feature>
<dbReference type="EMBL" id="DS231711">
    <property type="protein sequence ID" value="KNB12288.1"/>
    <property type="molecule type" value="Genomic_DNA"/>
</dbReference>
<dbReference type="PANTHER" id="PTHR23502:SF7">
    <property type="entry name" value="DRUG_PROTON ANTIPORTER YHK8-RELATED"/>
    <property type="match status" value="1"/>
</dbReference>
<evidence type="ECO:0000256" key="7">
    <source>
        <dbReference type="SAM" id="Phobius"/>
    </source>
</evidence>
<dbReference type="SMART" id="SM00906">
    <property type="entry name" value="Fungal_trans"/>
    <property type="match status" value="1"/>
</dbReference>
<dbReference type="KEGG" id="fox:FOXG_20631"/>
<dbReference type="GO" id="GO:0042908">
    <property type="term" value="P:xenobiotic transport"/>
    <property type="evidence" value="ECO:0007669"/>
    <property type="project" value="UniProtKB-ARBA"/>
</dbReference>
<feature type="transmembrane region" description="Helical" evidence="7">
    <location>
        <begin position="337"/>
        <end position="359"/>
    </location>
</feature>
<feature type="transmembrane region" description="Helical" evidence="7">
    <location>
        <begin position="407"/>
        <end position="423"/>
    </location>
</feature>
<keyword evidence="2 7" id="KW-0812">Transmembrane</keyword>
<evidence type="ECO:0000313" key="9">
    <source>
        <dbReference type="EMBL" id="KNB12288.1"/>
    </source>
</evidence>
<proteinExistence type="predicted"/>
<dbReference type="Proteomes" id="UP000009097">
    <property type="component" value="Unassembled WGS sequence"/>
</dbReference>
<feature type="transmembrane region" description="Helical" evidence="7">
    <location>
        <begin position="99"/>
        <end position="122"/>
    </location>
</feature>
<feature type="transmembrane region" description="Helical" evidence="7">
    <location>
        <begin position="164"/>
        <end position="182"/>
    </location>
</feature>
<dbReference type="GO" id="GO:0140115">
    <property type="term" value="P:export across plasma membrane"/>
    <property type="evidence" value="ECO:0007669"/>
    <property type="project" value="UniProtKB-ARBA"/>
</dbReference>
<evidence type="ECO:0000256" key="5">
    <source>
        <dbReference type="ARBA" id="ARBA00023180"/>
    </source>
</evidence>
<dbReference type="Pfam" id="PF07690">
    <property type="entry name" value="MFS_1"/>
    <property type="match status" value="1"/>
</dbReference>
<comment type="subcellular location">
    <subcellularLocation>
        <location evidence="1">Membrane</location>
        <topology evidence="1">Multi-pass membrane protein</topology>
    </subcellularLocation>
</comment>
<keyword evidence="5" id="KW-0325">Glycoprotein</keyword>
<organism evidence="9 10">
    <name type="scientific">Fusarium oxysporum f. sp. lycopersici (strain 4287 / CBS 123668 / FGSC 9935 / NRRL 34936)</name>
    <name type="common">Fusarium vascular wilt of tomato</name>
    <dbReference type="NCBI Taxonomy" id="426428"/>
    <lineage>
        <taxon>Eukaryota</taxon>
        <taxon>Fungi</taxon>
        <taxon>Dikarya</taxon>
        <taxon>Ascomycota</taxon>
        <taxon>Pezizomycotina</taxon>
        <taxon>Sordariomycetes</taxon>
        <taxon>Hypocreomycetidae</taxon>
        <taxon>Hypocreales</taxon>
        <taxon>Nectriaceae</taxon>
        <taxon>Fusarium</taxon>
        <taxon>Fusarium oxysporum species complex</taxon>
    </lineage>
</organism>
<dbReference type="PROSITE" id="PS00216">
    <property type="entry name" value="SUGAR_TRANSPORT_1"/>
    <property type="match status" value="1"/>
</dbReference>
<dbReference type="InterPro" id="IPR007219">
    <property type="entry name" value="XnlR_reg_dom"/>
</dbReference>